<reference evidence="2 3" key="1">
    <citation type="journal article" date="2013" name="Front. Microbiol.">
        <title>The genome of the endophytic bacterium H. frisingense GSF30(T) identifies diverse strategies in the Herbaspirillum genus to interact with plants.</title>
        <authorList>
            <person name="Straub D."/>
            <person name="Rothballer M."/>
            <person name="Hartmann A."/>
            <person name="Ludewig U."/>
        </authorList>
    </citation>
    <scope>NUCLEOTIDE SEQUENCE [LARGE SCALE GENOMIC DNA]</scope>
    <source>
        <strain evidence="2 3">GSF30</strain>
    </source>
</reference>
<evidence type="ECO:0000256" key="1">
    <source>
        <dbReference type="SAM" id="MobiDB-lite"/>
    </source>
</evidence>
<dbReference type="InterPro" id="IPR025157">
    <property type="entry name" value="Hemagglutinin_rpt"/>
</dbReference>
<name>A0AAI9ICQ6_9BURK</name>
<protein>
    <submittedName>
        <fullName evidence="2">Hemagglutinin-related protein</fullName>
    </submittedName>
</protein>
<comment type="caution">
    <text evidence="2">The sequence shown here is derived from an EMBL/GenBank/DDBJ whole genome shotgun (WGS) entry which is preliminary data.</text>
</comment>
<gene>
    <name evidence="2" type="ORF">HFRIS_016432</name>
</gene>
<proteinExistence type="predicted"/>
<accession>A0AAI9ICQ6</accession>
<sequence>MKAPKGDIAIAAKSVEIKAAEQASKTTTEDKCKQSGLTVAVTGPAISAMQSVDQMADAAGKTKDGRMKALAAASALMSIDSAAGEIQKGLAQDSANIGISATLGSSQNSTRSEQNTVTQRGSTVSSGGNMSIRATGDGTNSNITIAGSEINAKGNLALKADNDINLIAAQNIDTQNSTRSSSSWGVLLGVSVKNSLIRWLQNSSQVSCPYLAMPAATLKKGIEPVPVLDLSLRHSARKAGLVKEDRFMTNQYISVPKFVADDFEKPLSHFAQENNAVQRSVDRVYRLIGTALDGLKCADWEVAQGLYRSQNVIEPFCFCLFDDKFYIWVEERNDKAPIAIFKSRYLAADYFVWLVSKGEREIDWDLFIETEP</sequence>
<dbReference type="GO" id="GO:0003824">
    <property type="term" value="F:catalytic activity"/>
    <property type="evidence" value="ECO:0007669"/>
    <property type="project" value="UniProtKB-ARBA"/>
</dbReference>
<feature type="region of interest" description="Disordered" evidence="1">
    <location>
        <begin position="101"/>
        <end position="137"/>
    </location>
</feature>
<evidence type="ECO:0000313" key="3">
    <source>
        <dbReference type="Proteomes" id="UP000006772"/>
    </source>
</evidence>
<feature type="compositionally biased region" description="Polar residues" evidence="1">
    <location>
        <begin position="101"/>
        <end position="129"/>
    </location>
</feature>
<dbReference type="AlphaFoldDB" id="A0AAI9ICQ6"/>
<evidence type="ECO:0000313" key="2">
    <source>
        <dbReference type="EMBL" id="EOA03657.1"/>
    </source>
</evidence>
<organism evidence="2 3">
    <name type="scientific">Herbaspirillum frisingense GSF30</name>
    <dbReference type="NCBI Taxonomy" id="864073"/>
    <lineage>
        <taxon>Bacteria</taxon>
        <taxon>Pseudomonadati</taxon>
        <taxon>Pseudomonadota</taxon>
        <taxon>Betaproteobacteria</taxon>
        <taxon>Burkholderiales</taxon>
        <taxon>Oxalobacteraceae</taxon>
        <taxon>Herbaspirillum</taxon>
    </lineage>
</organism>
<dbReference type="Pfam" id="PF13332">
    <property type="entry name" value="Fil_haemagg_2"/>
    <property type="match status" value="1"/>
</dbReference>
<dbReference type="EMBL" id="AEEC02000024">
    <property type="protein sequence ID" value="EOA03657.1"/>
    <property type="molecule type" value="Genomic_DNA"/>
</dbReference>
<dbReference type="Proteomes" id="UP000006772">
    <property type="component" value="Unassembled WGS sequence"/>
</dbReference>